<reference evidence="1 2" key="1">
    <citation type="submission" date="2018-11" db="EMBL/GenBank/DDBJ databases">
        <title>Parancylomarina longa gen. nov., sp. nov., isolated from sediments of southern Okinawa.</title>
        <authorList>
            <person name="Fu T."/>
        </authorList>
    </citation>
    <scope>NUCLEOTIDE SEQUENCE [LARGE SCALE GENOMIC DNA]</scope>
    <source>
        <strain evidence="1 2">T3-2 S1-C</strain>
    </source>
</reference>
<dbReference type="AlphaFoldDB" id="A0A434AUT6"/>
<evidence type="ECO:0000313" key="1">
    <source>
        <dbReference type="EMBL" id="RUT78202.1"/>
    </source>
</evidence>
<dbReference type="Proteomes" id="UP000282985">
    <property type="component" value="Unassembled WGS sequence"/>
</dbReference>
<dbReference type="RefSeq" id="WP_127343648.1">
    <property type="nucleotide sequence ID" value="NZ_RJJX01000010.1"/>
</dbReference>
<comment type="caution">
    <text evidence="1">The sequence shown here is derived from an EMBL/GenBank/DDBJ whole genome shotgun (WGS) entry which is preliminary data.</text>
</comment>
<evidence type="ECO:0000313" key="2">
    <source>
        <dbReference type="Proteomes" id="UP000282985"/>
    </source>
</evidence>
<gene>
    <name evidence="1" type="ORF">DLK05_08975</name>
</gene>
<accession>A0A434AUT6</accession>
<name>A0A434AUT6_9BACT</name>
<dbReference type="EMBL" id="RJJX01000010">
    <property type="protein sequence ID" value="RUT78202.1"/>
    <property type="molecule type" value="Genomic_DNA"/>
</dbReference>
<keyword evidence="2" id="KW-1185">Reference proteome</keyword>
<protein>
    <submittedName>
        <fullName evidence="1">Uncharacterized protein</fullName>
    </submittedName>
</protein>
<sequence>MKNTYSEPKLFPTDRNIKKLWFVAFRFADPNTGERKQFQFRGGINHHKSKHDRIVEETSLCSALLTMLKEGWNGSIRHLIYKKKTVP</sequence>
<proteinExistence type="predicted"/>
<dbReference type="OrthoDB" id="9806835at2"/>
<organism evidence="1 2">
    <name type="scientific">Ancylomarina longa</name>
    <dbReference type="NCBI Taxonomy" id="2487017"/>
    <lineage>
        <taxon>Bacteria</taxon>
        <taxon>Pseudomonadati</taxon>
        <taxon>Bacteroidota</taxon>
        <taxon>Bacteroidia</taxon>
        <taxon>Marinilabiliales</taxon>
        <taxon>Marinifilaceae</taxon>
        <taxon>Ancylomarina</taxon>
    </lineage>
</organism>